<comment type="caution">
    <text evidence="3">The sequence shown here is derived from an EMBL/GenBank/DDBJ whole genome shotgun (WGS) entry which is preliminary data.</text>
</comment>
<dbReference type="RefSeq" id="WP_390317403.1">
    <property type="nucleotide sequence ID" value="NZ_JBHSPB010000010.1"/>
</dbReference>
<reference evidence="4" key="1">
    <citation type="journal article" date="2019" name="Int. J. Syst. Evol. Microbiol.">
        <title>The Global Catalogue of Microorganisms (GCM) 10K type strain sequencing project: providing services to taxonomists for standard genome sequencing and annotation.</title>
        <authorList>
            <consortium name="The Broad Institute Genomics Platform"/>
            <consortium name="The Broad Institute Genome Sequencing Center for Infectious Disease"/>
            <person name="Wu L."/>
            <person name="Ma J."/>
        </authorList>
    </citation>
    <scope>NUCLEOTIDE SEQUENCE [LARGE SCALE GENOMIC DNA]</scope>
    <source>
        <strain evidence="4">CGMCC 4.7304</strain>
    </source>
</reference>
<name>A0ABW0Z1T4_9ACTN</name>
<gene>
    <name evidence="3" type="ORF">ACFP1Z_17900</name>
</gene>
<evidence type="ECO:0000313" key="4">
    <source>
        <dbReference type="Proteomes" id="UP001596083"/>
    </source>
</evidence>
<accession>A0ABW0Z1T4</accession>
<proteinExistence type="inferred from homology"/>
<dbReference type="Gene3D" id="3.60.70.12">
    <property type="entry name" value="L-amino peptidase D-ALA esterase/amidase"/>
    <property type="match status" value="1"/>
</dbReference>
<keyword evidence="4" id="KW-1185">Reference proteome</keyword>
<dbReference type="PANTHER" id="PTHR36512:SF3">
    <property type="entry name" value="BLR5678 PROTEIN"/>
    <property type="match status" value="1"/>
</dbReference>
<feature type="compositionally biased region" description="Low complexity" evidence="2">
    <location>
        <begin position="1"/>
        <end position="29"/>
    </location>
</feature>
<dbReference type="EMBL" id="JBHSPB010000010">
    <property type="protein sequence ID" value="MFC5722042.1"/>
    <property type="molecule type" value="Genomic_DNA"/>
</dbReference>
<protein>
    <submittedName>
        <fullName evidence="3">P1 family peptidase</fullName>
    </submittedName>
</protein>
<dbReference type="Proteomes" id="UP001596083">
    <property type="component" value="Unassembled WGS sequence"/>
</dbReference>
<dbReference type="Pfam" id="PF03576">
    <property type="entry name" value="Peptidase_S58"/>
    <property type="match status" value="1"/>
</dbReference>
<dbReference type="InterPro" id="IPR016117">
    <property type="entry name" value="ArgJ-like_dom_sf"/>
</dbReference>
<evidence type="ECO:0000256" key="2">
    <source>
        <dbReference type="SAM" id="MobiDB-lite"/>
    </source>
</evidence>
<dbReference type="PANTHER" id="PTHR36512">
    <property type="entry name" value="D-AMINOPEPTIDASE"/>
    <property type="match status" value="1"/>
</dbReference>
<dbReference type="InterPro" id="IPR005321">
    <property type="entry name" value="Peptidase_S58_DmpA"/>
</dbReference>
<evidence type="ECO:0000256" key="1">
    <source>
        <dbReference type="ARBA" id="ARBA00007068"/>
    </source>
</evidence>
<evidence type="ECO:0000313" key="3">
    <source>
        <dbReference type="EMBL" id="MFC5722042.1"/>
    </source>
</evidence>
<organism evidence="3 4">
    <name type="scientific">Streptomyces gamaensis</name>
    <dbReference type="NCBI Taxonomy" id="1763542"/>
    <lineage>
        <taxon>Bacteria</taxon>
        <taxon>Bacillati</taxon>
        <taxon>Actinomycetota</taxon>
        <taxon>Actinomycetes</taxon>
        <taxon>Kitasatosporales</taxon>
        <taxon>Streptomycetaceae</taxon>
        <taxon>Streptomyces</taxon>
    </lineage>
</organism>
<sequence>MTDASSASSRRTTGQATGQTTGQTAGQAAPRPGPLDALTDVAGLRVGHARLAGERALSGTTVVLTEEGGAVAAVDVRGGGPGTRETDALDPRNLVQRVEAVVLSGGSAFGLDAASGVVAWLEDAGRGFSVGPDPAQVVPVVPAAALFDLGRGGDWRARPDAALGRAAAEAAAASPPGAPVAQGNVGAGTGAVAGGIKGGVGTASLVLPSGTTVAALAVLNAAGEVADPGTGVLYGQYCTGAGAGEGAGGGPHPGAERHRAARERLAAAREESARRSAASVRPPLNTTLAVVATDAELTRAQAQKLAGTAHDGLARAVRPVHLLNDGDTVFALATGSRPLLAEDVFEDAAATMLVAGALNEILAAGADVLTRAVVKAALAAESVDGPGGVFPSYRELYEL</sequence>
<feature type="region of interest" description="Disordered" evidence="2">
    <location>
        <begin position="1"/>
        <end position="40"/>
    </location>
</feature>
<comment type="similarity">
    <text evidence="1">Belongs to the peptidase S58 family.</text>
</comment>
<dbReference type="SUPFAM" id="SSF56266">
    <property type="entry name" value="DmpA/ArgJ-like"/>
    <property type="match status" value="1"/>
</dbReference>
<dbReference type="CDD" id="cd02252">
    <property type="entry name" value="nylC_like"/>
    <property type="match status" value="1"/>
</dbReference>